<proteinExistence type="predicted"/>
<gene>
    <name evidence="1" type="ORF">HPB49_009917</name>
</gene>
<comment type="caution">
    <text evidence="1">The sequence shown here is derived from an EMBL/GenBank/DDBJ whole genome shotgun (WGS) entry which is preliminary data.</text>
</comment>
<sequence length="255" mass="26805">MVATFAALELMHNAQPALLYLVPFTIIPTVTTAWFKGHLFAIWNGVKLPESYSRHQANDESKNPTPRSSPGSRGVVAASSTTELIPDNGEGTENGTEKHRKSKPKSEKSQDQGGEAGPSKNGTLPGQEGEPLKYGCGRNAAGGFDRATVAFRHRGFPDIELEASTIVPAPESGMHEPLAGTAPTTTEAGTEESVQCLAACVIGAAGNKRPMWRHLQGCIGKDGQPSHLVLGNQGRNGCRRGLPGGDGPTSSLFPA</sequence>
<evidence type="ECO:0000313" key="2">
    <source>
        <dbReference type="Proteomes" id="UP000821865"/>
    </source>
</evidence>
<name>A0ACB8D4I2_DERSI</name>
<organism evidence="1 2">
    <name type="scientific">Dermacentor silvarum</name>
    <name type="common">Tick</name>
    <dbReference type="NCBI Taxonomy" id="543639"/>
    <lineage>
        <taxon>Eukaryota</taxon>
        <taxon>Metazoa</taxon>
        <taxon>Ecdysozoa</taxon>
        <taxon>Arthropoda</taxon>
        <taxon>Chelicerata</taxon>
        <taxon>Arachnida</taxon>
        <taxon>Acari</taxon>
        <taxon>Parasitiformes</taxon>
        <taxon>Ixodida</taxon>
        <taxon>Ixodoidea</taxon>
        <taxon>Ixodidae</taxon>
        <taxon>Rhipicephalinae</taxon>
        <taxon>Dermacentor</taxon>
    </lineage>
</organism>
<protein>
    <submittedName>
        <fullName evidence="1">Uncharacterized protein</fullName>
    </submittedName>
</protein>
<reference evidence="1" key="1">
    <citation type="submission" date="2020-05" db="EMBL/GenBank/DDBJ databases">
        <title>Large-scale comparative analyses of tick genomes elucidate their genetic diversity and vector capacities.</title>
        <authorList>
            <person name="Jia N."/>
            <person name="Wang J."/>
            <person name="Shi W."/>
            <person name="Du L."/>
            <person name="Sun Y."/>
            <person name="Zhan W."/>
            <person name="Jiang J."/>
            <person name="Wang Q."/>
            <person name="Zhang B."/>
            <person name="Ji P."/>
            <person name="Sakyi L.B."/>
            <person name="Cui X."/>
            <person name="Yuan T."/>
            <person name="Jiang B."/>
            <person name="Yang W."/>
            <person name="Lam T.T.-Y."/>
            <person name="Chang Q."/>
            <person name="Ding S."/>
            <person name="Wang X."/>
            <person name="Zhu J."/>
            <person name="Ruan X."/>
            <person name="Zhao L."/>
            <person name="Wei J."/>
            <person name="Que T."/>
            <person name="Du C."/>
            <person name="Cheng J."/>
            <person name="Dai P."/>
            <person name="Han X."/>
            <person name="Huang E."/>
            <person name="Gao Y."/>
            <person name="Liu J."/>
            <person name="Shao H."/>
            <person name="Ye R."/>
            <person name="Li L."/>
            <person name="Wei W."/>
            <person name="Wang X."/>
            <person name="Wang C."/>
            <person name="Yang T."/>
            <person name="Huo Q."/>
            <person name="Li W."/>
            <person name="Guo W."/>
            <person name="Chen H."/>
            <person name="Zhou L."/>
            <person name="Ni X."/>
            <person name="Tian J."/>
            <person name="Zhou Y."/>
            <person name="Sheng Y."/>
            <person name="Liu T."/>
            <person name="Pan Y."/>
            <person name="Xia L."/>
            <person name="Li J."/>
            <person name="Zhao F."/>
            <person name="Cao W."/>
        </authorList>
    </citation>
    <scope>NUCLEOTIDE SEQUENCE</scope>
    <source>
        <strain evidence="1">Dsil-2018</strain>
    </source>
</reference>
<dbReference type="Proteomes" id="UP000821865">
    <property type="component" value="Chromosome 3"/>
</dbReference>
<keyword evidence="2" id="KW-1185">Reference proteome</keyword>
<evidence type="ECO:0000313" key="1">
    <source>
        <dbReference type="EMBL" id="KAH7959285.1"/>
    </source>
</evidence>
<dbReference type="EMBL" id="CM023472">
    <property type="protein sequence ID" value="KAH7959285.1"/>
    <property type="molecule type" value="Genomic_DNA"/>
</dbReference>
<accession>A0ACB8D4I2</accession>